<organism evidence="5 6">
    <name type="scientific">Methylocaldum marinum</name>
    <dbReference type="NCBI Taxonomy" id="1432792"/>
    <lineage>
        <taxon>Bacteria</taxon>
        <taxon>Pseudomonadati</taxon>
        <taxon>Pseudomonadota</taxon>
        <taxon>Gammaproteobacteria</taxon>
        <taxon>Methylococcales</taxon>
        <taxon>Methylococcaceae</taxon>
        <taxon>Methylocaldum</taxon>
    </lineage>
</organism>
<dbReference type="Pfam" id="PF00149">
    <property type="entry name" value="Metallophos"/>
    <property type="match status" value="1"/>
</dbReference>
<accession>A0A250KML7</accession>
<reference evidence="5 6" key="1">
    <citation type="submission" date="2016-12" db="EMBL/GenBank/DDBJ databases">
        <title>Genome sequencing of Methylocaldum marinum.</title>
        <authorList>
            <person name="Takeuchi M."/>
            <person name="Kamagata Y."/>
            <person name="Hiraoka S."/>
            <person name="Oshima K."/>
            <person name="Hattori M."/>
            <person name="Iwasaki W."/>
        </authorList>
    </citation>
    <scope>NUCLEOTIDE SEQUENCE [LARGE SCALE GENOMIC DNA]</scope>
    <source>
        <strain evidence="5 6">S8</strain>
    </source>
</reference>
<evidence type="ECO:0000256" key="3">
    <source>
        <dbReference type="ARBA" id="ARBA00022839"/>
    </source>
</evidence>
<dbReference type="RefSeq" id="WP_119628545.1">
    <property type="nucleotide sequence ID" value="NZ_AP017928.1"/>
</dbReference>
<keyword evidence="2" id="KW-0378">Hydrolase</keyword>
<gene>
    <name evidence="5" type="ORF">sS8_0863</name>
</gene>
<dbReference type="GO" id="GO:0004527">
    <property type="term" value="F:exonuclease activity"/>
    <property type="evidence" value="ECO:0007669"/>
    <property type="project" value="UniProtKB-KW"/>
</dbReference>
<evidence type="ECO:0000259" key="4">
    <source>
        <dbReference type="Pfam" id="PF00149"/>
    </source>
</evidence>
<protein>
    <submittedName>
        <fullName evidence="5">Metallophosphoesterase</fullName>
    </submittedName>
</protein>
<dbReference type="InterPro" id="IPR004843">
    <property type="entry name" value="Calcineurin-like_PHP"/>
</dbReference>
<dbReference type="PANTHER" id="PTHR30337:SF0">
    <property type="entry name" value="NUCLEASE SBCCD SUBUNIT D"/>
    <property type="match status" value="1"/>
</dbReference>
<evidence type="ECO:0000256" key="2">
    <source>
        <dbReference type="ARBA" id="ARBA00022801"/>
    </source>
</evidence>
<name>A0A250KML7_9GAMM</name>
<dbReference type="InterPro" id="IPR014577">
    <property type="entry name" value="UCP033093_metalloPase"/>
</dbReference>
<keyword evidence="3" id="KW-0269">Exonuclease</keyword>
<proteinExistence type="predicted"/>
<dbReference type="PANTHER" id="PTHR30337">
    <property type="entry name" value="COMPONENT OF ATP-DEPENDENT DSDNA EXONUCLEASE"/>
    <property type="match status" value="1"/>
</dbReference>
<dbReference type="AlphaFoldDB" id="A0A250KML7"/>
<dbReference type="SUPFAM" id="SSF56300">
    <property type="entry name" value="Metallo-dependent phosphatases"/>
    <property type="match status" value="1"/>
</dbReference>
<feature type="domain" description="Calcineurin-like phosphoesterase" evidence="4">
    <location>
        <begin position="3"/>
        <end position="108"/>
    </location>
</feature>
<dbReference type="OrthoDB" id="9773856at2"/>
<evidence type="ECO:0000313" key="6">
    <source>
        <dbReference type="Proteomes" id="UP000266313"/>
    </source>
</evidence>
<dbReference type="InterPro" id="IPR041796">
    <property type="entry name" value="Mre11_N"/>
</dbReference>
<evidence type="ECO:0000256" key="1">
    <source>
        <dbReference type="ARBA" id="ARBA00022722"/>
    </source>
</evidence>
<evidence type="ECO:0000313" key="5">
    <source>
        <dbReference type="EMBL" id="BBA32828.1"/>
    </source>
</evidence>
<dbReference type="CDD" id="cd00840">
    <property type="entry name" value="MPP_Mre11_N"/>
    <property type="match status" value="1"/>
</dbReference>
<dbReference type="Proteomes" id="UP000266313">
    <property type="component" value="Chromosome"/>
</dbReference>
<dbReference type="Gene3D" id="3.60.21.10">
    <property type="match status" value="1"/>
</dbReference>
<dbReference type="EMBL" id="AP017928">
    <property type="protein sequence ID" value="BBA32828.1"/>
    <property type="molecule type" value="Genomic_DNA"/>
</dbReference>
<dbReference type="KEGG" id="mmai:sS8_0863"/>
<keyword evidence="1" id="KW-0540">Nuclease</keyword>
<dbReference type="InterPro" id="IPR029052">
    <property type="entry name" value="Metallo-depent_PP-like"/>
</dbReference>
<dbReference type="InterPro" id="IPR050535">
    <property type="entry name" value="DNA_Repair-Maintenance_Comp"/>
</dbReference>
<sequence>MTKLLHTADWQIGKLFGQFEPDDAALLSEARFKTVEKLANIARENRVDLVLVAGDVFDAQGVADKTIHRLFNAMAGFEGPWVLLPGNHDAALAESVWTRAARLRAIPAHVTVCLQPELLLLEPLGIAVLPAPLTQRHTHTDLTEWFVSAETPTGMRRIGLAHGSVQGILAEDIDSPNPIAAGRAEQARLDYLALGDWHGTKRIDAHTWYSGTPETDRFRANESGQALLVEMSESGAPPTVTPVATGQYRWQSETLLLRIASDVELALQRISAYGPVDVVQLEFSGQIDLGGYRRLGEAVEQARGKARSLLADLSELRLEPTMEDIDSLKADGYLGEVIGELRASQDGPDAEVAREALVLLAGILDSQHAKAGGSP</sequence>
<keyword evidence="6" id="KW-1185">Reference proteome</keyword>
<dbReference type="PIRSF" id="PIRSF033093">
    <property type="entry name" value="UCP_ML1119"/>
    <property type="match status" value="1"/>
</dbReference>